<evidence type="ECO:0000313" key="2">
    <source>
        <dbReference type="Proteomes" id="UP000775872"/>
    </source>
</evidence>
<comment type="caution">
    <text evidence="1">The sequence shown here is derived from an EMBL/GenBank/DDBJ whole genome shotgun (WGS) entry which is preliminary data.</text>
</comment>
<keyword evidence="2" id="KW-1185">Reference proteome</keyword>
<evidence type="ECO:0000313" key="1">
    <source>
        <dbReference type="EMBL" id="CAH0045930.1"/>
    </source>
</evidence>
<organism evidence="1 2">
    <name type="scientific">Clonostachys solani</name>
    <dbReference type="NCBI Taxonomy" id="160281"/>
    <lineage>
        <taxon>Eukaryota</taxon>
        <taxon>Fungi</taxon>
        <taxon>Dikarya</taxon>
        <taxon>Ascomycota</taxon>
        <taxon>Pezizomycotina</taxon>
        <taxon>Sordariomycetes</taxon>
        <taxon>Hypocreomycetidae</taxon>
        <taxon>Hypocreales</taxon>
        <taxon>Bionectriaceae</taxon>
        <taxon>Clonostachys</taxon>
    </lineage>
</organism>
<dbReference type="EMBL" id="CABFOC020000013">
    <property type="protein sequence ID" value="CAH0045930.1"/>
    <property type="molecule type" value="Genomic_DNA"/>
</dbReference>
<dbReference type="AlphaFoldDB" id="A0A9N9YYU0"/>
<name>A0A9N9YYU0_9HYPO</name>
<protein>
    <submittedName>
        <fullName evidence="1">Uncharacterized protein</fullName>
    </submittedName>
</protein>
<proteinExistence type="predicted"/>
<sequence>MSSSTRAKYNLTEDPQAVPQFLLDAYVWRFHVEFLELNWEGMTATETEKAKNHVILKVDLIHEVEGIKGVRLDMRIGDTCSSTESDDGKTRYKLGKLIVHPVDYEKSSARSVRTCSIETGRNFKFGEIIIALTASRIQDFHFVDIGDSIQALHLLKAEELVGSRIIESFPDSPAIGNDIYRVLGLRFTPEGSVECPIDKGYFSTYQRQETGDMPYAR</sequence>
<accession>A0A9N9YYU0</accession>
<reference evidence="1" key="1">
    <citation type="submission" date="2021-10" db="EMBL/GenBank/DDBJ databases">
        <authorList>
            <person name="Piombo E."/>
        </authorList>
    </citation>
    <scope>NUCLEOTIDE SEQUENCE</scope>
</reference>
<dbReference type="OrthoDB" id="5144975at2759"/>
<gene>
    <name evidence="1" type="ORF">CSOL1703_00012563</name>
</gene>
<dbReference type="Proteomes" id="UP000775872">
    <property type="component" value="Unassembled WGS sequence"/>
</dbReference>